<evidence type="ECO:0000313" key="3">
    <source>
        <dbReference type="Proteomes" id="UP001172155"/>
    </source>
</evidence>
<dbReference type="Proteomes" id="UP001172155">
    <property type="component" value="Unassembled WGS sequence"/>
</dbReference>
<protein>
    <submittedName>
        <fullName evidence="2">Uncharacterized protein</fullName>
    </submittedName>
</protein>
<sequence length="66" mass="7420">MMLFLVGWSSSKSLSGSRTLRSSWEYQRKHEQRHNFRAKRAYGGALSRAQRDQGGIQGLPGRGAVI</sequence>
<reference evidence="2" key="1">
    <citation type="submission" date="2023-06" db="EMBL/GenBank/DDBJ databases">
        <title>Genome-scale phylogeny and comparative genomics of the fungal order Sordariales.</title>
        <authorList>
            <consortium name="Lawrence Berkeley National Laboratory"/>
            <person name="Hensen N."/>
            <person name="Bonometti L."/>
            <person name="Westerberg I."/>
            <person name="Brannstrom I.O."/>
            <person name="Guillou S."/>
            <person name="Cros-Aarteil S."/>
            <person name="Calhoun S."/>
            <person name="Haridas S."/>
            <person name="Kuo A."/>
            <person name="Mondo S."/>
            <person name="Pangilinan J."/>
            <person name="Riley R."/>
            <person name="LaButti K."/>
            <person name="Andreopoulos B."/>
            <person name="Lipzen A."/>
            <person name="Chen C."/>
            <person name="Yanf M."/>
            <person name="Daum C."/>
            <person name="Ng V."/>
            <person name="Clum A."/>
            <person name="Steindorff A."/>
            <person name="Ohm R."/>
            <person name="Martin F."/>
            <person name="Silar P."/>
            <person name="Natvig D."/>
            <person name="Lalanne C."/>
            <person name="Gautier V."/>
            <person name="Ament-velasquez S.L."/>
            <person name="Kruys A."/>
            <person name="Hutchinson M.I."/>
            <person name="Powell A.J."/>
            <person name="Barry K."/>
            <person name="Miller A.N."/>
            <person name="Grigoriev I.V."/>
            <person name="Debuchy R."/>
            <person name="Gladieux P."/>
            <person name="Thoren M.H."/>
            <person name="Johannesson H."/>
        </authorList>
    </citation>
    <scope>NUCLEOTIDE SEQUENCE</scope>
    <source>
        <strain evidence="2">SMH3187-1</strain>
    </source>
</reference>
<dbReference type="AlphaFoldDB" id="A0AA40K2U6"/>
<name>A0AA40K2U6_9PEZI</name>
<evidence type="ECO:0000313" key="2">
    <source>
        <dbReference type="EMBL" id="KAK0743879.1"/>
    </source>
</evidence>
<organism evidence="2 3">
    <name type="scientific">Schizothecium vesticola</name>
    <dbReference type="NCBI Taxonomy" id="314040"/>
    <lineage>
        <taxon>Eukaryota</taxon>
        <taxon>Fungi</taxon>
        <taxon>Dikarya</taxon>
        <taxon>Ascomycota</taxon>
        <taxon>Pezizomycotina</taxon>
        <taxon>Sordariomycetes</taxon>
        <taxon>Sordariomycetidae</taxon>
        <taxon>Sordariales</taxon>
        <taxon>Schizotheciaceae</taxon>
        <taxon>Schizothecium</taxon>
    </lineage>
</organism>
<accession>A0AA40K2U6</accession>
<proteinExistence type="predicted"/>
<feature type="non-terminal residue" evidence="2">
    <location>
        <position position="66"/>
    </location>
</feature>
<feature type="region of interest" description="Disordered" evidence="1">
    <location>
        <begin position="46"/>
        <end position="66"/>
    </location>
</feature>
<comment type="caution">
    <text evidence="2">The sequence shown here is derived from an EMBL/GenBank/DDBJ whole genome shotgun (WGS) entry which is preliminary data.</text>
</comment>
<keyword evidence="3" id="KW-1185">Reference proteome</keyword>
<dbReference type="EMBL" id="JAUKUD010000005">
    <property type="protein sequence ID" value="KAK0743879.1"/>
    <property type="molecule type" value="Genomic_DNA"/>
</dbReference>
<feature type="compositionally biased region" description="Gly residues" evidence="1">
    <location>
        <begin position="55"/>
        <end position="66"/>
    </location>
</feature>
<evidence type="ECO:0000256" key="1">
    <source>
        <dbReference type="SAM" id="MobiDB-lite"/>
    </source>
</evidence>
<gene>
    <name evidence="2" type="ORF">B0T18DRAFT_416074</name>
</gene>